<evidence type="ECO:0000313" key="1">
    <source>
        <dbReference type="EMBL" id="AKA61863.1"/>
    </source>
</evidence>
<gene>
    <name evidence="1" type="ORF">Pm5461_001</name>
</gene>
<protein>
    <submittedName>
        <fullName evidence="1">RIIA protein</fullName>
    </submittedName>
</protein>
<dbReference type="Proteomes" id="UP000202749">
    <property type="component" value="Segment"/>
</dbReference>
<dbReference type="GeneID" id="26622963"/>
<reference evidence="1 2" key="1">
    <citation type="submission" date="2015-03" db="EMBL/GenBank/DDBJ databases">
        <authorList>
            <person name="Melo L.D.R."/>
            <person name="Veiga P."/>
            <person name="Cerca N."/>
            <person name="Kropinski A.M."/>
            <person name="Azeredo J."/>
            <person name="Almeida C."/>
            <person name="Sillankorva S."/>
        </authorList>
    </citation>
    <scope>NUCLEOTIDE SEQUENCE [LARGE SCALE GENOMIC DNA]</scope>
</reference>
<proteinExistence type="predicted"/>
<dbReference type="SUPFAM" id="SSF55874">
    <property type="entry name" value="ATPase domain of HSP90 chaperone/DNA topoisomerase II/histidine kinase"/>
    <property type="match status" value="1"/>
</dbReference>
<dbReference type="OrthoDB" id="288at10239"/>
<evidence type="ECO:0000313" key="2">
    <source>
        <dbReference type="Proteomes" id="UP000202749"/>
    </source>
</evidence>
<organism evidence="1 2">
    <name type="scientific">Proteus phage vB_PmiM_Pm5461</name>
    <dbReference type="NCBI Taxonomy" id="1636250"/>
    <lineage>
        <taxon>Viruses</taxon>
        <taxon>Duplodnaviria</taxon>
        <taxon>Heunggongvirae</taxon>
        <taxon>Uroviricota</taxon>
        <taxon>Caudoviricetes</taxon>
        <taxon>Pantevenvirales</taxon>
        <taxon>Straboviridae</taxon>
        <taxon>Bragavirus</taxon>
        <taxon>Bragavirus pm5461</taxon>
    </lineage>
</organism>
<keyword evidence="2" id="KW-1185">Reference proteome</keyword>
<accession>A0A0G2SS18</accession>
<sequence length="681" mass="78681">MKLHNTNEIMLGSNKTSTKFTIATSAKAFKVLSQNLYTNQIRAIIRELSCNAADAHTLLGHFNPFDVTLPSIIDPRFIIRDYGPGLSDDDVTHMYTTYFESTKSDSNDFIGALGLGSKSPFGYTETFSIVSRFEGRARGYTACLDNGEPSLIPTFDVEDDSPSGLEITVPVLEKDVSRWHHEALYVFATFCDIKPNFVGPQIQVNYLPTDEYFFADSGLSVDSTEVYAIMGKIRYPLKSESFDFSGIRALGEPGKLFIRFKLGELDIAPSREEISYDDDTVNNIKRRVEEITKEIYTEIQKEIDDIDSERAVLRYVNTKPYRLCEYLKKYFESKKFGPIKNLHSKYRAYPDLYLQGYYICDNPKLVRISNLNHSSTKYKQNISTILNFGVSNLLVIIDDCKGKDKIATIRGMKQDFGFDRLCVVLKDSETQTLEQIKDFMGDDLSIYNLSYLRTKYKTSKPVEARPKASNVQIWTMKEDKWNKYFSKSDLYLTASEVREIKGPILYSYDNTIICSDKNKQYIANRAVIKLCEFLGIQEFHVIRPAAFKYSEGQNMIDMLSDKIKSFNLNINNIPVEYSSDFLNCDVLKELPWIDMLLLNPKYKPAIDLYLYLELKRILLCSDEALYNELTLLETQKEQEFENSEKNIREKYPVLYYYVYNLPEFTEKQIKIINTYLKPKEL</sequence>
<dbReference type="InterPro" id="IPR036890">
    <property type="entry name" value="HATPase_C_sf"/>
</dbReference>
<dbReference type="Gene3D" id="3.30.565.10">
    <property type="entry name" value="Histidine kinase-like ATPase, C-terminal domain"/>
    <property type="match status" value="1"/>
</dbReference>
<name>A0A0G2SS18_9CAUD</name>
<dbReference type="EMBL" id="KP890823">
    <property type="protein sequence ID" value="AKA61863.1"/>
    <property type="molecule type" value="Genomic_DNA"/>
</dbReference>
<dbReference type="RefSeq" id="YP_009195419.1">
    <property type="nucleotide sequence ID" value="NC_028762.1"/>
</dbReference>
<dbReference type="KEGG" id="vg:26622963"/>